<dbReference type="InterPro" id="IPR006558">
    <property type="entry name" value="LamG-like"/>
</dbReference>
<evidence type="ECO:0000256" key="1">
    <source>
        <dbReference type="ARBA" id="ARBA00004613"/>
    </source>
</evidence>
<evidence type="ECO:0000313" key="7">
    <source>
        <dbReference type="EMBL" id="NGO38628.1"/>
    </source>
</evidence>
<evidence type="ECO:0000259" key="6">
    <source>
        <dbReference type="SMART" id="SM00560"/>
    </source>
</evidence>
<dbReference type="InterPro" id="IPR028974">
    <property type="entry name" value="TSP_type-3_rpt"/>
</dbReference>
<keyword evidence="4" id="KW-0106">Calcium</keyword>
<evidence type="ECO:0000256" key="5">
    <source>
        <dbReference type="ARBA" id="ARBA00023157"/>
    </source>
</evidence>
<name>A0A6M1RF28_9BACT</name>
<dbReference type="Pfam" id="PF13385">
    <property type="entry name" value="Laminin_G_3"/>
    <property type="match status" value="2"/>
</dbReference>
<evidence type="ECO:0000313" key="8">
    <source>
        <dbReference type="Proteomes" id="UP000477311"/>
    </source>
</evidence>
<dbReference type="InterPro" id="IPR013320">
    <property type="entry name" value="ConA-like_dom_sf"/>
</dbReference>
<feature type="domain" description="LamG-like jellyroll fold" evidence="6">
    <location>
        <begin position="638"/>
        <end position="782"/>
    </location>
</feature>
<dbReference type="PANTHER" id="PTHR42535">
    <property type="entry name" value="OOKINETE PROTEIN, PUTATIVE-RELATED"/>
    <property type="match status" value="1"/>
</dbReference>
<comment type="subcellular location">
    <subcellularLocation>
        <location evidence="1">Secreted</location>
    </subcellularLocation>
</comment>
<dbReference type="Pfam" id="PF18884">
    <property type="entry name" value="TSP3_bac"/>
    <property type="match status" value="1"/>
</dbReference>
<dbReference type="Gene3D" id="4.10.1080.10">
    <property type="entry name" value="TSP type-3 repeat"/>
    <property type="match status" value="1"/>
</dbReference>
<reference evidence="7 8" key="1">
    <citation type="submission" date="2020-02" db="EMBL/GenBank/DDBJ databases">
        <title>Draft genome sequence of Limisphaera ngatamarikiensis NGM72.4T, a thermophilic Verrucomicrobia grouped in subdivision 3.</title>
        <authorList>
            <person name="Carere C.R."/>
            <person name="Steen J."/>
            <person name="Hugenholtz P."/>
            <person name="Stott M.B."/>
        </authorList>
    </citation>
    <scope>NUCLEOTIDE SEQUENCE [LARGE SCALE GENOMIC DNA]</scope>
    <source>
        <strain evidence="7 8">NGM72.4</strain>
    </source>
</reference>
<feature type="domain" description="LamG-like jellyroll fold" evidence="6">
    <location>
        <begin position="419"/>
        <end position="554"/>
    </location>
</feature>
<protein>
    <submittedName>
        <fullName evidence="7">LamG domain-containing protein</fullName>
    </submittedName>
</protein>
<accession>A0A6M1RF28</accession>
<sequence>MKALVGLVWVVWVGLGVVTWGQEALLEEPVNGAGPARVAEVPGGVGVGPWADATEAGLWRRLGMGRGVTNGVVAGESWEMVGGPGVRLTMREGRAVAVGARHGARLGRLGSAEGAVQWEAVGGGTVRARPVAVVLYEAGRGESVVLGRFVDRVGVGSVEGWVLYTNALEGLPGRVRVRTGLNWLEQDVVLEGWWGGLPAGWEVGRTWLEVWTEWWGAEGRVVERVPVEWPGLGVVEDEMVEVGGWRLVSGRAFGWPEGQGDGWVPVVKEWVRGEGGRQWLVERLPLESVRGQLERLPRVDRVSGLTVWPGRWDPRLAGAANEGDGVVEVGRESVKLVAQVLEEGPGLVLDWLLVGPVPVPAGCVAWWPLAGDGRDVVGGNAAVAQGAVGWGAGAVGLGLVLTGNSYLSVSNAAGLNPTTGLTLEGWVYRGTDGVQVLPVLSKDGPGLRQYGLVVWSNRVEAGVNLAGVGWVSATAWGTLPAGQWHHVAATWDGSSLRVYVNGQLQQQVAASGTLVTTAQPLTMGAAPGWGWYGGVYGTVRLDECAVYNRALSASELYGIVQAGGAGKVWPGCVEPLGGLVAWWPGDGGPWDLARTNALRLRNGPGYGSAVVGGGFELDGVDDGADAGPGQGFDVGVGEALTVELWVRPEVNATTYGVMSLVSKRWTPDASRALGWELFLLNGRLGVQLADAGGFANFVSGGPDLRDGGWHHVVWTLDRNASDGGRLYVDGAEVLRFNPTVRPGSLSNAEPVRVGIHPQSGFNGYYKGGLDEVRIYRTALTVGQVQLLYQSGAGGVCKRDSDNDGLSDLQEVWLGTNPFSADSDGDGVGDGLEWVQGRNPQGAGAETNPSQVQLQVYRPW</sequence>
<dbReference type="Gene3D" id="2.60.120.200">
    <property type="match status" value="2"/>
</dbReference>
<comment type="caution">
    <text evidence="7">The sequence shown here is derived from an EMBL/GenBank/DDBJ whole genome shotgun (WGS) entry which is preliminary data.</text>
</comment>
<keyword evidence="3" id="KW-0732">Signal</keyword>
<evidence type="ECO:0000256" key="2">
    <source>
        <dbReference type="ARBA" id="ARBA00022525"/>
    </source>
</evidence>
<dbReference type="AlphaFoldDB" id="A0A6M1RF28"/>
<dbReference type="PANTHER" id="PTHR42535:SF2">
    <property type="entry name" value="CHROMOSOME UNDETERMINED SCAFFOLD_146, WHOLE GENOME SHOTGUN SEQUENCE"/>
    <property type="match status" value="1"/>
</dbReference>
<dbReference type="RefSeq" id="WP_165106203.1">
    <property type="nucleotide sequence ID" value="NZ_JAAKYA010000026.1"/>
</dbReference>
<dbReference type="InterPro" id="IPR059100">
    <property type="entry name" value="TSP3_bac"/>
</dbReference>
<keyword evidence="8" id="KW-1185">Reference proteome</keyword>
<dbReference type="Proteomes" id="UP000477311">
    <property type="component" value="Unassembled WGS sequence"/>
</dbReference>
<proteinExistence type="predicted"/>
<dbReference type="EMBL" id="JAAKYA010000026">
    <property type="protein sequence ID" value="NGO38628.1"/>
    <property type="molecule type" value="Genomic_DNA"/>
</dbReference>
<gene>
    <name evidence="7" type="ORF">G4L39_04330</name>
</gene>
<evidence type="ECO:0000256" key="3">
    <source>
        <dbReference type="ARBA" id="ARBA00022729"/>
    </source>
</evidence>
<keyword evidence="5" id="KW-1015">Disulfide bond</keyword>
<dbReference type="SUPFAM" id="SSF49899">
    <property type="entry name" value="Concanavalin A-like lectins/glucanases"/>
    <property type="match status" value="2"/>
</dbReference>
<dbReference type="SUPFAM" id="SSF103647">
    <property type="entry name" value="TSP type-3 repeat"/>
    <property type="match status" value="1"/>
</dbReference>
<evidence type="ECO:0000256" key="4">
    <source>
        <dbReference type="ARBA" id="ARBA00022837"/>
    </source>
</evidence>
<dbReference type="SMART" id="SM00560">
    <property type="entry name" value="LamGL"/>
    <property type="match status" value="2"/>
</dbReference>
<dbReference type="GO" id="GO:0005509">
    <property type="term" value="F:calcium ion binding"/>
    <property type="evidence" value="ECO:0007669"/>
    <property type="project" value="InterPro"/>
</dbReference>
<keyword evidence="2" id="KW-0964">Secreted</keyword>
<organism evidence="7 8">
    <name type="scientific">Limisphaera ngatamarikiensis</name>
    <dbReference type="NCBI Taxonomy" id="1324935"/>
    <lineage>
        <taxon>Bacteria</taxon>
        <taxon>Pseudomonadati</taxon>
        <taxon>Verrucomicrobiota</taxon>
        <taxon>Verrucomicrobiia</taxon>
        <taxon>Limisphaerales</taxon>
        <taxon>Limisphaeraceae</taxon>
        <taxon>Limisphaera</taxon>
    </lineage>
</organism>